<evidence type="ECO:0000259" key="4">
    <source>
        <dbReference type="PROSITE" id="PS50887"/>
    </source>
</evidence>
<evidence type="ECO:0000259" key="3">
    <source>
        <dbReference type="PROSITE" id="PS50883"/>
    </source>
</evidence>
<reference evidence="5" key="1">
    <citation type="submission" date="2022-08" db="EMBL/GenBank/DDBJ databases">
        <title>Nisaea acidiphila sp. nov., isolated from a marine algal debris and emended description of the genus Nisaea Urios et al. 2008.</title>
        <authorList>
            <person name="Kwon K."/>
        </authorList>
    </citation>
    <scope>NUCLEOTIDE SEQUENCE</scope>
    <source>
        <strain evidence="5">MEBiC11861</strain>
    </source>
</reference>
<dbReference type="AlphaFoldDB" id="A0A9J7ASW6"/>
<dbReference type="Proteomes" id="UP001060336">
    <property type="component" value="Chromosome"/>
</dbReference>
<protein>
    <submittedName>
        <fullName evidence="5">EAL domain-containing protein</fullName>
    </submittedName>
</protein>
<proteinExistence type="predicted"/>
<name>A0A9J7ASW6_9PROT</name>
<dbReference type="PROSITE" id="PS50112">
    <property type="entry name" value="PAS"/>
    <property type="match status" value="1"/>
</dbReference>
<feature type="domain" description="PAC" evidence="2">
    <location>
        <begin position="343"/>
        <end position="395"/>
    </location>
</feature>
<dbReference type="InterPro" id="IPR013655">
    <property type="entry name" value="PAS_fold_3"/>
</dbReference>
<dbReference type="CDD" id="cd01949">
    <property type="entry name" value="GGDEF"/>
    <property type="match status" value="1"/>
</dbReference>
<dbReference type="RefSeq" id="WP_257768341.1">
    <property type="nucleotide sequence ID" value="NZ_CP102480.1"/>
</dbReference>
<dbReference type="Gene3D" id="3.30.70.270">
    <property type="match status" value="1"/>
</dbReference>
<dbReference type="Pfam" id="PF00990">
    <property type="entry name" value="GGDEF"/>
    <property type="match status" value="1"/>
</dbReference>
<dbReference type="Gene3D" id="3.20.20.450">
    <property type="entry name" value="EAL domain"/>
    <property type="match status" value="1"/>
</dbReference>
<evidence type="ECO:0000259" key="2">
    <source>
        <dbReference type="PROSITE" id="PS50113"/>
    </source>
</evidence>
<dbReference type="InterPro" id="IPR000014">
    <property type="entry name" value="PAS"/>
</dbReference>
<dbReference type="InterPro" id="IPR000160">
    <property type="entry name" value="GGDEF_dom"/>
</dbReference>
<evidence type="ECO:0000313" key="6">
    <source>
        <dbReference type="Proteomes" id="UP001060336"/>
    </source>
</evidence>
<dbReference type="InterPro" id="IPR000700">
    <property type="entry name" value="PAS-assoc_C"/>
</dbReference>
<dbReference type="FunFam" id="3.20.20.450:FF:000001">
    <property type="entry name" value="Cyclic di-GMP phosphodiesterase yahA"/>
    <property type="match status" value="1"/>
</dbReference>
<dbReference type="InterPro" id="IPR043128">
    <property type="entry name" value="Rev_trsase/Diguanyl_cyclase"/>
</dbReference>
<feature type="domain" description="EAL" evidence="3">
    <location>
        <begin position="570"/>
        <end position="826"/>
    </location>
</feature>
<dbReference type="InterPro" id="IPR001610">
    <property type="entry name" value="PAC"/>
</dbReference>
<dbReference type="Pfam" id="PF08447">
    <property type="entry name" value="PAS_3"/>
    <property type="match status" value="1"/>
</dbReference>
<dbReference type="InterPro" id="IPR052155">
    <property type="entry name" value="Biofilm_reg_signaling"/>
</dbReference>
<dbReference type="SUPFAM" id="SSF55785">
    <property type="entry name" value="PYP-like sensor domain (PAS domain)"/>
    <property type="match status" value="3"/>
</dbReference>
<evidence type="ECO:0000313" key="5">
    <source>
        <dbReference type="EMBL" id="UUX49585.1"/>
    </source>
</evidence>
<dbReference type="InterPro" id="IPR029787">
    <property type="entry name" value="Nucleotide_cyclase"/>
</dbReference>
<dbReference type="PANTHER" id="PTHR44757">
    <property type="entry name" value="DIGUANYLATE CYCLASE DGCP"/>
    <property type="match status" value="1"/>
</dbReference>
<dbReference type="NCBIfam" id="TIGR00229">
    <property type="entry name" value="sensory_box"/>
    <property type="match status" value="1"/>
</dbReference>
<dbReference type="CDD" id="cd01948">
    <property type="entry name" value="EAL"/>
    <property type="match status" value="1"/>
</dbReference>
<dbReference type="SMART" id="SM00267">
    <property type="entry name" value="GGDEF"/>
    <property type="match status" value="1"/>
</dbReference>
<gene>
    <name evidence="5" type="ORF">NUH88_19565</name>
</gene>
<dbReference type="PROSITE" id="PS50883">
    <property type="entry name" value="EAL"/>
    <property type="match status" value="1"/>
</dbReference>
<dbReference type="SUPFAM" id="SSF55073">
    <property type="entry name" value="Nucleotide cyclase"/>
    <property type="match status" value="1"/>
</dbReference>
<keyword evidence="6" id="KW-1185">Reference proteome</keyword>
<accession>A0A9J7ASW6</accession>
<dbReference type="SMART" id="SM00086">
    <property type="entry name" value="PAC"/>
    <property type="match status" value="1"/>
</dbReference>
<dbReference type="PANTHER" id="PTHR44757:SF2">
    <property type="entry name" value="BIOFILM ARCHITECTURE MAINTENANCE PROTEIN MBAA"/>
    <property type="match status" value="1"/>
</dbReference>
<dbReference type="CDD" id="cd00130">
    <property type="entry name" value="PAS"/>
    <property type="match status" value="1"/>
</dbReference>
<dbReference type="Pfam" id="PF12860">
    <property type="entry name" value="PAS_7"/>
    <property type="match status" value="2"/>
</dbReference>
<sequence length="828" mass="94008">MTTPANLQNDSSELLSALEQLEVGLCHYDQRGRLTSWNEQLLQLYPELDPDRIAGKTLEEILKQDAVYSRWVTDPENEDAEKWLQRRLRRHQEPGGAVLIHDRRDRWIEITEFHTARGGVLGFHRDITEEKEQRRHAQDQTMLLRATLDSIDQALAVFDARLTLRVWNTRLVELFDFPAHLMRVGTPVSELVDFMMARGDFIEQDRDALLQEIIGYLRLERSMIDSHRLASGRILEYAFTPMENGDVIMAVTDVTLAETARLGLAESEERYALSAAGSNDGLWDWDLRREKIYLSPRWREMLGLVEDDIGESPAEWFSRIHPDDVARVTTQIDAHLAGAVPHFECEFRVRHSDGTYLWMLTRGLAVRGEDGSAHRIAGSQTDITGRKRAEQQLVHDALHDALTGLPNRTLFLDLVRKALARIRREPDARFAVAFLDLDRFKIVNESLGHVHGDDLIVATARRFENALRESDTVARLGGDEFAILLEEIESPDEATMLTESLHQSLASPFRLGGKEIFVSASLGVAHCDQGYERPEDILRDAELAMYQAKERGKAQSIAFEDEMRVWPVTPLDLDSDLRRALERDEMRLHYQPIIDMRSGKLAGFEALMRWYHAERGEISPVEFIPVAEETGSIFTLSQWALRTAATQITEWNKARPATEQLEISVNLSGRQFARPDAVSGIIDCLDGVGLPANLLKIEITESTLMEDVDRSTEMLDRLKAADIKICVDDFGTGYSSLSYLHTFPIDTLKIDKSFIQDMTSNYQNLEIVRTITMLGQNLRLDVIAEGVETSEQLAQLRALDCHYAQGFLFSRPIGADQVAAFLAEDKSW</sequence>
<dbReference type="InterPro" id="IPR035919">
    <property type="entry name" value="EAL_sf"/>
</dbReference>
<dbReference type="SMART" id="SM00052">
    <property type="entry name" value="EAL"/>
    <property type="match status" value="1"/>
</dbReference>
<dbReference type="KEGG" id="naci:NUH88_19565"/>
<dbReference type="InterPro" id="IPR035965">
    <property type="entry name" value="PAS-like_dom_sf"/>
</dbReference>
<dbReference type="InterPro" id="IPR001633">
    <property type="entry name" value="EAL_dom"/>
</dbReference>
<dbReference type="Pfam" id="PF00563">
    <property type="entry name" value="EAL"/>
    <property type="match status" value="1"/>
</dbReference>
<dbReference type="PROSITE" id="PS50887">
    <property type="entry name" value="GGDEF"/>
    <property type="match status" value="1"/>
</dbReference>
<dbReference type="EMBL" id="CP102480">
    <property type="protein sequence ID" value="UUX49585.1"/>
    <property type="molecule type" value="Genomic_DNA"/>
</dbReference>
<dbReference type="SUPFAM" id="SSF141868">
    <property type="entry name" value="EAL domain-like"/>
    <property type="match status" value="1"/>
</dbReference>
<dbReference type="PROSITE" id="PS50113">
    <property type="entry name" value="PAC"/>
    <property type="match status" value="1"/>
</dbReference>
<dbReference type="Gene3D" id="3.30.450.20">
    <property type="entry name" value="PAS domain"/>
    <property type="match status" value="3"/>
</dbReference>
<dbReference type="SMART" id="SM00091">
    <property type="entry name" value="PAS"/>
    <property type="match status" value="3"/>
</dbReference>
<evidence type="ECO:0000259" key="1">
    <source>
        <dbReference type="PROSITE" id="PS50112"/>
    </source>
</evidence>
<feature type="domain" description="PAS" evidence="1">
    <location>
        <begin position="267"/>
        <end position="339"/>
    </location>
</feature>
<organism evidence="5 6">
    <name type="scientific">Nisaea acidiphila</name>
    <dbReference type="NCBI Taxonomy" id="1862145"/>
    <lineage>
        <taxon>Bacteria</taxon>
        <taxon>Pseudomonadati</taxon>
        <taxon>Pseudomonadota</taxon>
        <taxon>Alphaproteobacteria</taxon>
        <taxon>Rhodospirillales</taxon>
        <taxon>Thalassobaculaceae</taxon>
        <taxon>Nisaea</taxon>
    </lineage>
</organism>
<feature type="domain" description="GGDEF" evidence="4">
    <location>
        <begin position="428"/>
        <end position="561"/>
    </location>
</feature>
<dbReference type="NCBIfam" id="TIGR00254">
    <property type="entry name" value="GGDEF"/>
    <property type="match status" value="1"/>
</dbReference>